<dbReference type="Proteomes" id="UP000814140">
    <property type="component" value="Unassembled WGS sequence"/>
</dbReference>
<gene>
    <name evidence="1" type="ORF">BV25DRAFT_1903913</name>
</gene>
<accession>A0ACB8SE51</accession>
<evidence type="ECO:0000313" key="2">
    <source>
        <dbReference type="Proteomes" id="UP000814140"/>
    </source>
</evidence>
<reference evidence="1" key="2">
    <citation type="journal article" date="2022" name="New Phytol.">
        <title>Evolutionary transition to the ectomycorrhizal habit in the genomes of a hyperdiverse lineage of mushroom-forming fungi.</title>
        <authorList>
            <person name="Looney B."/>
            <person name="Miyauchi S."/>
            <person name="Morin E."/>
            <person name="Drula E."/>
            <person name="Courty P.E."/>
            <person name="Kohler A."/>
            <person name="Kuo A."/>
            <person name="LaButti K."/>
            <person name="Pangilinan J."/>
            <person name="Lipzen A."/>
            <person name="Riley R."/>
            <person name="Andreopoulos W."/>
            <person name="He G."/>
            <person name="Johnson J."/>
            <person name="Nolan M."/>
            <person name="Tritt A."/>
            <person name="Barry K.W."/>
            <person name="Grigoriev I.V."/>
            <person name="Nagy L.G."/>
            <person name="Hibbett D."/>
            <person name="Henrissat B."/>
            <person name="Matheny P.B."/>
            <person name="Labbe J."/>
            <person name="Martin F.M."/>
        </authorList>
    </citation>
    <scope>NUCLEOTIDE SEQUENCE</scope>
    <source>
        <strain evidence="1">HHB10654</strain>
    </source>
</reference>
<comment type="caution">
    <text evidence="1">The sequence shown here is derived from an EMBL/GenBank/DDBJ whole genome shotgun (WGS) entry which is preliminary data.</text>
</comment>
<keyword evidence="2" id="KW-1185">Reference proteome</keyword>
<dbReference type="EMBL" id="MU277616">
    <property type="protein sequence ID" value="KAI0054225.1"/>
    <property type="molecule type" value="Genomic_DNA"/>
</dbReference>
<evidence type="ECO:0000313" key="1">
    <source>
        <dbReference type="EMBL" id="KAI0054225.1"/>
    </source>
</evidence>
<proteinExistence type="predicted"/>
<protein>
    <submittedName>
        <fullName evidence="1">Uncharacterized protein</fullName>
    </submittedName>
</protein>
<organism evidence="1 2">
    <name type="scientific">Artomyces pyxidatus</name>
    <dbReference type="NCBI Taxonomy" id="48021"/>
    <lineage>
        <taxon>Eukaryota</taxon>
        <taxon>Fungi</taxon>
        <taxon>Dikarya</taxon>
        <taxon>Basidiomycota</taxon>
        <taxon>Agaricomycotina</taxon>
        <taxon>Agaricomycetes</taxon>
        <taxon>Russulales</taxon>
        <taxon>Auriscalpiaceae</taxon>
        <taxon>Artomyces</taxon>
    </lineage>
</organism>
<reference evidence="1" key="1">
    <citation type="submission" date="2021-03" db="EMBL/GenBank/DDBJ databases">
        <authorList>
            <consortium name="DOE Joint Genome Institute"/>
            <person name="Ahrendt S."/>
            <person name="Looney B.P."/>
            <person name="Miyauchi S."/>
            <person name="Morin E."/>
            <person name="Drula E."/>
            <person name="Courty P.E."/>
            <person name="Chicoki N."/>
            <person name="Fauchery L."/>
            <person name="Kohler A."/>
            <person name="Kuo A."/>
            <person name="Labutti K."/>
            <person name="Pangilinan J."/>
            <person name="Lipzen A."/>
            <person name="Riley R."/>
            <person name="Andreopoulos W."/>
            <person name="He G."/>
            <person name="Johnson J."/>
            <person name="Barry K.W."/>
            <person name="Grigoriev I.V."/>
            <person name="Nagy L."/>
            <person name="Hibbett D."/>
            <person name="Henrissat B."/>
            <person name="Matheny P.B."/>
            <person name="Labbe J."/>
            <person name="Martin F."/>
        </authorList>
    </citation>
    <scope>NUCLEOTIDE SEQUENCE</scope>
    <source>
        <strain evidence="1">HHB10654</strain>
    </source>
</reference>
<sequence>MVLGLKWKNPVGTKRPKRLGAKDQLEMALICPRVLISARIGARPCIAVHNVQSPRSWRQLGGGVSQFVSYGPELRKLKKEALQIPATKRRREVKDESGIASDRVGGYAVNADADQLLSNICCRHREVETLRYNPVPKARKVLPCRIVVDIAIDSAECGFDFLPRGLAIRDEATL</sequence>
<name>A0ACB8SE51_9AGAM</name>